<gene>
    <name evidence="2" type="ORF">EBM89_12960</name>
</gene>
<sequence>RRAGAVGAVLLAVAVLAALALHPASAARLPLTGAQITTGSAAPCSTAALAATTAGSGSSVTQVVLSGVPVACRGQVATIRLFAADGSALAGADTSTTLAAAATTTVTVPAYAPSRVAGVAVTVGTWGLPATWTASTGSVSGPVTPGPGTRFGTLTWSQVASSGTQACVSVPVTPSTGGAWRVDLHLAQRPFNGLTSGSGFVVSPWWAAVRSTTPVDGVVSVAPRAGYEQMGAGQTTTVQICHYDLPAPQHDPALTYTQTPGTPAGSADYACLPVTLAVSGTPQFYAGWRTDVDIAPLIAFFTSRGRTPDLRTLTVGGNYTVAAQGGTVYRVTPTAWDTWGVRDDTPRAFQVCLRP</sequence>
<keyword evidence="1" id="KW-0732">Signal</keyword>
<dbReference type="AlphaFoldDB" id="A0A3M2JB94"/>
<proteinExistence type="predicted"/>
<evidence type="ECO:0000313" key="2">
    <source>
        <dbReference type="EMBL" id="RMI08783.1"/>
    </source>
</evidence>
<dbReference type="Proteomes" id="UP000269289">
    <property type="component" value="Unassembled WGS sequence"/>
</dbReference>
<dbReference type="RefSeq" id="WP_158609661.1">
    <property type="nucleotide sequence ID" value="NZ_RFFI01000071.1"/>
</dbReference>
<feature type="signal peptide" evidence="1">
    <location>
        <begin position="1"/>
        <end position="26"/>
    </location>
</feature>
<dbReference type="EMBL" id="RFFI01000071">
    <property type="protein sequence ID" value="RMI08783.1"/>
    <property type="molecule type" value="Genomic_DNA"/>
</dbReference>
<comment type="caution">
    <text evidence="2">The sequence shown here is derived from an EMBL/GenBank/DDBJ whole genome shotgun (WGS) entry which is preliminary data.</text>
</comment>
<name>A0A3M2JB94_9CELL</name>
<feature type="non-terminal residue" evidence="2">
    <location>
        <position position="1"/>
    </location>
</feature>
<keyword evidence="3" id="KW-1185">Reference proteome</keyword>
<dbReference type="OrthoDB" id="4825128at2"/>
<organism evidence="2 3">
    <name type="scientific">Cellulomonas triticagri</name>
    <dbReference type="NCBI Taxonomy" id="2483352"/>
    <lineage>
        <taxon>Bacteria</taxon>
        <taxon>Bacillati</taxon>
        <taxon>Actinomycetota</taxon>
        <taxon>Actinomycetes</taxon>
        <taxon>Micrococcales</taxon>
        <taxon>Cellulomonadaceae</taxon>
        <taxon>Cellulomonas</taxon>
    </lineage>
</organism>
<evidence type="ECO:0000313" key="3">
    <source>
        <dbReference type="Proteomes" id="UP000269289"/>
    </source>
</evidence>
<feature type="chain" id="PRO_5018146025" evidence="1">
    <location>
        <begin position="27"/>
        <end position="355"/>
    </location>
</feature>
<protein>
    <submittedName>
        <fullName evidence="2">Uncharacterized protein</fullName>
    </submittedName>
</protein>
<reference evidence="2 3" key="1">
    <citation type="submission" date="2018-10" db="EMBL/GenBank/DDBJ databases">
        <title>Isolation, diversity and antifungal activity of actinobacteria from wheat.</title>
        <authorList>
            <person name="Han C."/>
        </authorList>
    </citation>
    <scope>NUCLEOTIDE SEQUENCE [LARGE SCALE GENOMIC DNA]</scope>
    <source>
        <strain evidence="2 3">NEAU-YY56</strain>
    </source>
</reference>
<accession>A0A3M2JB94</accession>
<evidence type="ECO:0000256" key="1">
    <source>
        <dbReference type="SAM" id="SignalP"/>
    </source>
</evidence>